<dbReference type="InterPro" id="IPR029063">
    <property type="entry name" value="SAM-dependent_MTases_sf"/>
</dbReference>
<reference evidence="9 10" key="1">
    <citation type="submission" date="2018-07" db="EMBL/GenBank/DDBJ databases">
        <title>Genome sequences of six Lactobacillus spp. isolated from bumble bee guts.</title>
        <authorList>
            <person name="Motta E.V.S."/>
            <person name="Moran N.A."/>
        </authorList>
    </citation>
    <scope>NUCLEOTIDE SEQUENCE [LARGE SCALE GENOMIC DNA]</scope>
    <source>
        <strain evidence="9 10">LV-8.1</strain>
    </source>
</reference>
<feature type="binding site" evidence="7">
    <location>
        <position position="190"/>
    </location>
    <ligand>
        <name>S-adenosyl-L-methionine</name>
        <dbReference type="ChEBI" id="CHEBI:59789"/>
    </ligand>
</feature>
<dbReference type="InterPro" id="IPR002052">
    <property type="entry name" value="DNA_methylase_N6_adenine_CS"/>
</dbReference>
<dbReference type="EC" id="2.1.1.72" evidence="2 8"/>
<evidence type="ECO:0000256" key="7">
    <source>
        <dbReference type="PIRSR" id="PIRSR000398-1"/>
    </source>
</evidence>
<dbReference type="GO" id="GO:1904047">
    <property type="term" value="F:S-adenosyl-L-methionine binding"/>
    <property type="evidence" value="ECO:0007669"/>
    <property type="project" value="TreeGrafter"/>
</dbReference>
<dbReference type="GO" id="GO:0009307">
    <property type="term" value="P:DNA restriction-modification system"/>
    <property type="evidence" value="ECO:0007669"/>
    <property type="project" value="InterPro"/>
</dbReference>
<evidence type="ECO:0000256" key="8">
    <source>
        <dbReference type="RuleBase" id="RU361257"/>
    </source>
</evidence>
<keyword evidence="5 8" id="KW-0949">S-adenosyl-L-methionine</keyword>
<organism evidence="9 10">
    <name type="scientific">Bombilactobacillus bombi</name>
    <dbReference type="NCBI Taxonomy" id="1303590"/>
    <lineage>
        <taxon>Bacteria</taxon>
        <taxon>Bacillati</taxon>
        <taxon>Bacillota</taxon>
        <taxon>Bacilli</taxon>
        <taxon>Lactobacillales</taxon>
        <taxon>Lactobacillaceae</taxon>
        <taxon>Bombilactobacillus</taxon>
    </lineage>
</organism>
<dbReference type="GO" id="GO:0043565">
    <property type="term" value="F:sequence-specific DNA binding"/>
    <property type="evidence" value="ECO:0007669"/>
    <property type="project" value="TreeGrafter"/>
</dbReference>
<evidence type="ECO:0000256" key="2">
    <source>
        <dbReference type="ARBA" id="ARBA00011900"/>
    </source>
</evidence>
<evidence type="ECO:0000256" key="1">
    <source>
        <dbReference type="ARBA" id="ARBA00006594"/>
    </source>
</evidence>
<dbReference type="AlphaFoldDB" id="A0A417ZC28"/>
<comment type="similarity">
    <text evidence="1 8">Belongs to the N(4)/N(6)-methyltransferase family.</text>
</comment>
<dbReference type="PROSITE" id="PS00092">
    <property type="entry name" value="N6_MTASE"/>
    <property type="match status" value="1"/>
</dbReference>
<dbReference type="InterPro" id="IPR012327">
    <property type="entry name" value="MeTrfase_D12"/>
</dbReference>
<feature type="binding site" evidence="7">
    <location>
        <position position="58"/>
    </location>
    <ligand>
        <name>S-adenosyl-L-methionine</name>
        <dbReference type="ChEBI" id="CHEBI:59789"/>
    </ligand>
</feature>
<comment type="catalytic activity">
    <reaction evidence="6 8">
        <text>a 2'-deoxyadenosine in DNA + S-adenosyl-L-methionine = an N(6)-methyl-2'-deoxyadenosine in DNA + S-adenosyl-L-homocysteine + H(+)</text>
        <dbReference type="Rhea" id="RHEA:15197"/>
        <dbReference type="Rhea" id="RHEA-COMP:12418"/>
        <dbReference type="Rhea" id="RHEA-COMP:12419"/>
        <dbReference type="ChEBI" id="CHEBI:15378"/>
        <dbReference type="ChEBI" id="CHEBI:57856"/>
        <dbReference type="ChEBI" id="CHEBI:59789"/>
        <dbReference type="ChEBI" id="CHEBI:90615"/>
        <dbReference type="ChEBI" id="CHEBI:90616"/>
        <dbReference type="EC" id="2.1.1.72"/>
    </reaction>
</comment>
<evidence type="ECO:0000313" key="9">
    <source>
        <dbReference type="EMBL" id="RHW48237.1"/>
    </source>
</evidence>
<protein>
    <recommendedName>
        <fullName evidence="2 8">Site-specific DNA-methyltransferase (adenine-specific)</fullName>
        <ecNumber evidence="2 8">2.1.1.72</ecNumber>
    </recommendedName>
</protein>
<evidence type="ECO:0000256" key="3">
    <source>
        <dbReference type="ARBA" id="ARBA00022603"/>
    </source>
</evidence>
<feature type="binding site" evidence="7">
    <location>
        <position position="13"/>
    </location>
    <ligand>
        <name>S-adenosyl-L-methionine</name>
        <dbReference type="ChEBI" id="CHEBI:59789"/>
    </ligand>
</feature>
<accession>A0A417ZC28</accession>
<name>A0A417ZC28_9LACO</name>
<sequence>MIVETNLKPITKWVGGKRQLLPQLLNCLPASFNHYYEPFIGGGALLFALAPQHATINDSNTELINVYQVVKNNPQELLLELKKHHHNNSKEYYLDIRNWDRSEAWHHITDVQRAARLLYMLRVDFNGMYRVNKKGQFNVPYGRYKNPDIINSDNILKVSHYFNQVDIEILQGDFKDAVQSAQKHDFVYFDPPYIPLTKTANFTAYTKDDFNFEDQQRLRDLFIELANRGVQVMLSNSDTQLTRSLYKDAYIHTVQATRSINSNAQKRGKINELIITSY</sequence>
<dbReference type="PANTHER" id="PTHR30481:SF3">
    <property type="entry name" value="DNA ADENINE METHYLASE"/>
    <property type="match status" value="1"/>
</dbReference>
<dbReference type="InterPro" id="IPR023095">
    <property type="entry name" value="Ade_MeTrfase_dom_2"/>
</dbReference>
<dbReference type="NCBIfam" id="TIGR00571">
    <property type="entry name" value="dam"/>
    <property type="match status" value="1"/>
</dbReference>
<dbReference type="Gene3D" id="3.40.50.150">
    <property type="entry name" value="Vaccinia Virus protein VP39"/>
    <property type="match status" value="1"/>
</dbReference>
<feature type="binding site" evidence="7">
    <location>
        <position position="17"/>
    </location>
    <ligand>
        <name>S-adenosyl-L-methionine</name>
        <dbReference type="ChEBI" id="CHEBI:59789"/>
    </ligand>
</feature>
<keyword evidence="3 8" id="KW-0489">Methyltransferase</keyword>
<dbReference type="Pfam" id="PF02086">
    <property type="entry name" value="MethyltransfD12"/>
    <property type="match status" value="1"/>
</dbReference>
<evidence type="ECO:0000313" key="10">
    <source>
        <dbReference type="Proteomes" id="UP000284822"/>
    </source>
</evidence>
<dbReference type="GO" id="GO:0009007">
    <property type="term" value="F:site-specific DNA-methyltransferase (adenine-specific) activity"/>
    <property type="evidence" value="ECO:0007669"/>
    <property type="project" value="UniProtKB-UniRule"/>
</dbReference>
<dbReference type="GO" id="GO:0032259">
    <property type="term" value="P:methylation"/>
    <property type="evidence" value="ECO:0007669"/>
    <property type="project" value="UniProtKB-KW"/>
</dbReference>
<dbReference type="RefSeq" id="WP_118910226.1">
    <property type="nucleotide sequence ID" value="NZ_QOCS01000006.1"/>
</dbReference>
<dbReference type="GO" id="GO:0006298">
    <property type="term" value="P:mismatch repair"/>
    <property type="evidence" value="ECO:0007669"/>
    <property type="project" value="TreeGrafter"/>
</dbReference>
<dbReference type="PIRSF" id="PIRSF000398">
    <property type="entry name" value="M_m6A_EcoRV"/>
    <property type="match status" value="1"/>
</dbReference>
<evidence type="ECO:0000256" key="4">
    <source>
        <dbReference type="ARBA" id="ARBA00022679"/>
    </source>
</evidence>
<dbReference type="EMBL" id="QOCS01000006">
    <property type="protein sequence ID" value="RHW48237.1"/>
    <property type="molecule type" value="Genomic_DNA"/>
</dbReference>
<evidence type="ECO:0000256" key="5">
    <source>
        <dbReference type="ARBA" id="ARBA00022691"/>
    </source>
</evidence>
<proteinExistence type="inferred from homology"/>
<dbReference type="PANTHER" id="PTHR30481">
    <property type="entry name" value="DNA ADENINE METHYLASE"/>
    <property type="match status" value="1"/>
</dbReference>
<evidence type="ECO:0000256" key="6">
    <source>
        <dbReference type="ARBA" id="ARBA00047942"/>
    </source>
</evidence>
<dbReference type="PRINTS" id="PR00505">
    <property type="entry name" value="D12N6MTFRASE"/>
</dbReference>
<dbReference type="Gene3D" id="1.10.1020.10">
    <property type="entry name" value="Adenine-specific Methyltransferase, Domain 2"/>
    <property type="match status" value="1"/>
</dbReference>
<keyword evidence="4 8" id="KW-0808">Transferase</keyword>
<comment type="caution">
    <text evidence="9">The sequence shown here is derived from an EMBL/GenBank/DDBJ whole genome shotgun (WGS) entry which is preliminary data.</text>
</comment>
<dbReference type="Proteomes" id="UP000284822">
    <property type="component" value="Unassembled WGS sequence"/>
</dbReference>
<gene>
    <name evidence="9" type="ORF">DS832_02675</name>
</gene>
<dbReference type="SUPFAM" id="SSF53335">
    <property type="entry name" value="S-adenosyl-L-methionine-dependent methyltransferases"/>
    <property type="match status" value="1"/>
</dbReference>
<dbReference type="InterPro" id="IPR012263">
    <property type="entry name" value="M_m6A_EcoRV"/>
</dbReference>